<dbReference type="RefSeq" id="WP_116625522.1">
    <property type="nucleotide sequence ID" value="NZ_QURN01000019.1"/>
</dbReference>
<comment type="caution">
    <text evidence="2">The sequence shown here is derived from an EMBL/GenBank/DDBJ whole genome shotgun (WGS) entry which is preliminary data.</text>
</comment>
<accession>A0A371X5U4</accession>
<name>A0A371X5U4_9HYPH</name>
<dbReference type="Proteomes" id="UP000262379">
    <property type="component" value="Unassembled WGS sequence"/>
</dbReference>
<keyword evidence="3" id="KW-1185">Reference proteome</keyword>
<organism evidence="2 3">
    <name type="scientific">Mesorhizobium denitrificans</name>
    <dbReference type="NCBI Taxonomy" id="2294114"/>
    <lineage>
        <taxon>Bacteria</taxon>
        <taxon>Pseudomonadati</taxon>
        <taxon>Pseudomonadota</taxon>
        <taxon>Alphaproteobacteria</taxon>
        <taxon>Hyphomicrobiales</taxon>
        <taxon>Phyllobacteriaceae</taxon>
        <taxon>Mesorhizobium</taxon>
    </lineage>
</organism>
<sequence>MIRDISQEIEQHLEARLSRRMKAEERHLTRLERREAEAEKLIGELCRNGQTIHYINVRNVKGEFTGKTREFPGPLGFGEAVHFLIRNNYV</sequence>
<protein>
    <submittedName>
        <fullName evidence="2">Uncharacterized protein</fullName>
    </submittedName>
</protein>
<evidence type="ECO:0000313" key="3">
    <source>
        <dbReference type="Proteomes" id="UP000262379"/>
    </source>
</evidence>
<keyword evidence="1" id="KW-0175">Coiled coil</keyword>
<proteinExistence type="predicted"/>
<dbReference type="AlphaFoldDB" id="A0A371X5U4"/>
<reference evidence="3" key="1">
    <citation type="submission" date="2018-08" db="EMBL/GenBank/DDBJ databases">
        <authorList>
            <person name="Im W.T."/>
        </authorList>
    </citation>
    <scope>NUCLEOTIDE SEQUENCE [LARGE SCALE GENOMIC DNA]</scope>
    <source>
        <strain evidence="3">LA-28</strain>
    </source>
</reference>
<evidence type="ECO:0000256" key="1">
    <source>
        <dbReference type="SAM" id="Coils"/>
    </source>
</evidence>
<evidence type="ECO:0000313" key="2">
    <source>
        <dbReference type="EMBL" id="RFC64601.1"/>
    </source>
</evidence>
<feature type="coiled-coil region" evidence="1">
    <location>
        <begin position="14"/>
        <end position="48"/>
    </location>
</feature>
<gene>
    <name evidence="2" type="ORF">DY251_19170</name>
</gene>
<dbReference type="EMBL" id="QURN01000019">
    <property type="protein sequence ID" value="RFC64601.1"/>
    <property type="molecule type" value="Genomic_DNA"/>
</dbReference>